<dbReference type="EMBL" id="CDHN01000001">
    <property type="protein sequence ID" value="CEJ80405.1"/>
    <property type="molecule type" value="Genomic_DNA"/>
</dbReference>
<feature type="region of interest" description="Disordered" evidence="1">
    <location>
        <begin position="86"/>
        <end position="144"/>
    </location>
</feature>
<feature type="region of interest" description="Disordered" evidence="1">
    <location>
        <begin position="158"/>
        <end position="189"/>
    </location>
</feature>
<dbReference type="STRING" id="1531966.A0A0A1T2R9"/>
<feature type="region of interest" description="Disordered" evidence="1">
    <location>
        <begin position="305"/>
        <end position="346"/>
    </location>
</feature>
<dbReference type="AlphaFoldDB" id="A0A0A1T2R9"/>
<feature type="compositionally biased region" description="Polar residues" evidence="1">
    <location>
        <begin position="86"/>
        <end position="96"/>
    </location>
</feature>
<evidence type="ECO:0000313" key="4">
    <source>
        <dbReference type="Proteomes" id="UP000039046"/>
    </source>
</evidence>
<dbReference type="HOGENOM" id="CLU_017324_0_0_1"/>
<dbReference type="Proteomes" id="UP000039046">
    <property type="component" value="Unassembled WGS sequence"/>
</dbReference>
<protein>
    <submittedName>
        <fullName evidence="3">Uncharacterized protein</fullName>
    </submittedName>
</protein>
<reference evidence="3 4" key="1">
    <citation type="journal article" date="2015" name="Genome Announc.">
        <title>Draft Genome Sequence and Gene Annotation of the Entomopathogenic Fungus Verticillium hemipterigenum.</title>
        <authorList>
            <person name="Horn F."/>
            <person name="Habel A."/>
            <person name="Scharf D.H."/>
            <person name="Dworschak J."/>
            <person name="Brakhage A.A."/>
            <person name="Guthke R."/>
            <person name="Hertweck C."/>
            <person name="Linde J."/>
        </authorList>
    </citation>
    <scope>NUCLEOTIDE SEQUENCE [LARGE SCALE GENOMIC DNA]</scope>
</reference>
<evidence type="ECO:0000313" key="3">
    <source>
        <dbReference type="EMBL" id="CEJ80405.1"/>
    </source>
</evidence>
<keyword evidence="4" id="KW-1185">Reference proteome</keyword>
<evidence type="ECO:0000256" key="1">
    <source>
        <dbReference type="SAM" id="MobiDB-lite"/>
    </source>
</evidence>
<name>A0A0A1T2R9_9HYPO</name>
<gene>
    <name evidence="3" type="ORF">VHEMI00588</name>
</gene>
<organism evidence="3 4">
    <name type="scientific">[Torrubiella] hemipterigena</name>
    <dbReference type="NCBI Taxonomy" id="1531966"/>
    <lineage>
        <taxon>Eukaryota</taxon>
        <taxon>Fungi</taxon>
        <taxon>Dikarya</taxon>
        <taxon>Ascomycota</taxon>
        <taxon>Pezizomycotina</taxon>
        <taxon>Sordariomycetes</taxon>
        <taxon>Hypocreomycetidae</taxon>
        <taxon>Hypocreales</taxon>
        <taxon>Clavicipitaceae</taxon>
        <taxon>Clavicipitaceae incertae sedis</taxon>
        <taxon>'Torrubiella' clade</taxon>
    </lineage>
</organism>
<dbReference type="OrthoDB" id="5420777at2759"/>
<evidence type="ECO:0000256" key="2">
    <source>
        <dbReference type="SAM" id="SignalP"/>
    </source>
</evidence>
<feature type="compositionally biased region" description="Low complexity" evidence="1">
    <location>
        <begin position="111"/>
        <end position="125"/>
    </location>
</feature>
<accession>A0A0A1T2R9</accession>
<proteinExistence type="predicted"/>
<feature type="signal peptide" evidence="2">
    <location>
        <begin position="1"/>
        <end position="20"/>
    </location>
</feature>
<feature type="chain" id="PRO_5001989790" evidence="2">
    <location>
        <begin position="21"/>
        <end position="641"/>
    </location>
</feature>
<keyword evidence="2" id="KW-0732">Signal</keyword>
<sequence>MRINTQALLLVALYSAPSEATPRKNNNYTGIIPLYSKSNETRPSSTPLEIVIAKSSSAPSYSIEPFSTVQPANLSISTPLSKPTTFDTLVSSSPTNKGGPPRLSVPTLAANHTGNSNSNSNGTHGRPSFNILKPTGPSTAPKESPLCMYNGTACATPPSFPPDMPVSDTPPTKTRPHGHPPHNTTAPPCIQPVSGTVIEYSIIYPSTVTFTGNRSDYTPPYEPIHIPTYCAANNVESGGATYSAFGADATTYHSDNSLVVVYSTNGQTKTTTLPAKTPNAVPSPAFLTSQTLITSEKNPAVVYTTDPPADYSQPWDKVSSPLGGTRPTGKPNGSGNKPNEPDGVVQPSYYTITAGATAVTINHDTFTAGPGETTTVIVEHGTFTINPSSVIGAGETVRRPVPVPVRTTLGGLPVTESGGNVIIDGHTLTKPPGPSSTIVDGKAVVINPSGVLVGDQSLDFAKPTAMVVTGGEMLTAIGSNILVLHSTTITYGPGSPEQITVINGDTVSVEPTGIVVHGHTLGGPSAKATDTRYEIVGGATIGKIPPSMVVINGATYAVGPGTGESTISAGNEMITLGPAGVVMASMTLSVPFDDPVVTTISSTGKPLSTLTNEENGAGSTQPNLRSHTICICIAIGVLVLM</sequence>